<evidence type="ECO:0000259" key="7">
    <source>
        <dbReference type="PROSITE" id="PS51214"/>
    </source>
</evidence>
<dbReference type="InterPro" id="IPR016024">
    <property type="entry name" value="ARM-type_fold"/>
</dbReference>
<evidence type="ECO:0000313" key="9">
    <source>
        <dbReference type="Proteomes" id="UP000746747"/>
    </source>
</evidence>
<name>A0A8J2M3H3_9BILA</name>
<evidence type="ECO:0000256" key="3">
    <source>
        <dbReference type="ARBA" id="ARBA00022737"/>
    </source>
</evidence>
<evidence type="ECO:0000256" key="6">
    <source>
        <dbReference type="SAM" id="MobiDB-lite"/>
    </source>
</evidence>
<comment type="similarity">
    <text evidence="1 5">Belongs to the importin alpha family.</text>
</comment>
<dbReference type="EMBL" id="CAKAEH010001686">
    <property type="protein sequence ID" value="CAG9538641.1"/>
    <property type="molecule type" value="Genomic_DNA"/>
</dbReference>
<dbReference type="Pfam" id="PF16186">
    <property type="entry name" value="Arm_3"/>
    <property type="match status" value="1"/>
</dbReference>
<keyword evidence="2 5" id="KW-0813">Transport</keyword>
<dbReference type="SMART" id="SM00185">
    <property type="entry name" value="ARM"/>
    <property type="match status" value="6"/>
</dbReference>
<dbReference type="GO" id="GO:0006606">
    <property type="term" value="P:protein import into nucleus"/>
    <property type="evidence" value="ECO:0007669"/>
    <property type="project" value="InterPro"/>
</dbReference>
<dbReference type="PANTHER" id="PTHR23316">
    <property type="entry name" value="IMPORTIN ALPHA"/>
    <property type="match status" value="1"/>
</dbReference>
<dbReference type="Gene3D" id="1.20.5.690">
    <property type="entry name" value="Importin-alpha, importin-beta-binding domain"/>
    <property type="match status" value="1"/>
</dbReference>
<dbReference type="GO" id="GO:0005737">
    <property type="term" value="C:cytoplasm"/>
    <property type="evidence" value="ECO:0007669"/>
    <property type="project" value="InterPro"/>
</dbReference>
<comment type="caution">
    <text evidence="8">The sequence shown here is derived from an EMBL/GenBank/DDBJ whole genome shotgun (WGS) entry which is preliminary data.</text>
</comment>
<evidence type="ECO:0000256" key="1">
    <source>
        <dbReference type="ARBA" id="ARBA00010394"/>
    </source>
</evidence>
<accession>A0A8J2M3H3</accession>
<dbReference type="InterPro" id="IPR036975">
    <property type="entry name" value="Importin-a_IBB_sf"/>
</dbReference>
<protein>
    <recommendedName>
        <fullName evidence="5">Importin subunit alpha</fullName>
    </recommendedName>
</protein>
<evidence type="ECO:0000313" key="8">
    <source>
        <dbReference type="EMBL" id="CAG9538641.1"/>
    </source>
</evidence>
<dbReference type="AlphaFoldDB" id="A0A8J2M3H3"/>
<dbReference type="PROSITE" id="PS51214">
    <property type="entry name" value="IBB"/>
    <property type="match status" value="1"/>
</dbReference>
<dbReference type="Pfam" id="PF00514">
    <property type="entry name" value="Arm"/>
    <property type="match status" value="2"/>
</dbReference>
<dbReference type="PIRSF" id="PIRSF005673">
    <property type="entry name" value="Importin_alpha"/>
    <property type="match status" value="1"/>
</dbReference>
<dbReference type="Proteomes" id="UP000746747">
    <property type="component" value="Unassembled WGS sequence"/>
</dbReference>
<gene>
    <name evidence="8" type="ORF">CJOHNSTONI_LOCUS8333</name>
</gene>
<dbReference type="SUPFAM" id="SSF48371">
    <property type="entry name" value="ARM repeat"/>
    <property type="match status" value="1"/>
</dbReference>
<organism evidence="8 9">
    <name type="scientific">Cercopithifilaria johnstoni</name>
    <dbReference type="NCBI Taxonomy" id="2874296"/>
    <lineage>
        <taxon>Eukaryota</taxon>
        <taxon>Metazoa</taxon>
        <taxon>Ecdysozoa</taxon>
        <taxon>Nematoda</taxon>
        <taxon>Chromadorea</taxon>
        <taxon>Rhabditida</taxon>
        <taxon>Spirurina</taxon>
        <taxon>Spiruromorpha</taxon>
        <taxon>Filarioidea</taxon>
        <taxon>Onchocercidae</taxon>
        <taxon>Cercopithifilaria</taxon>
    </lineage>
</organism>
<dbReference type="InterPro" id="IPR000225">
    <property type="entry name" value="Armadillo"/>
</dbReference>
<dbReference type="GO" id="GO:0061608">
    <property type="term" value="F:nuclear import signal receptor activity"/>
    <property type="evidence" value="ECO:0007669"/>
    <property type="project" value="InterPro"/>
</dbReference>
<reference evidence="8" key="1">
    <citation type="submission" date="2021-09" db="EMBL/GenBank/DDBJ databases">
        <authorList>
            <consortium name="Pathogen Informatics"/>
        </authorList>
    </citation>
    <scope>NUCLEOTIDE SEQUENCE</scope>
</reference>
<sequence length="589" mass="65720">MDEERASSSGISNPYDRDSGFDVTSREAMYKNKGMTSDAMRKRREEACAEIRRAKRYDDLNKRRQIDLAPTNAEEEPGRELEVNVRSCSAWSQVIAMAGHEQIDSFDFHFINYVECVFSFQLLLVFEGFEAGNGTDERIVCKLCGECAEEVEEALDFYRRRFRTSNASDVADEIVALNLIPRIVDLLGTGPTLNIRRTATHVVGAIVSICSTHTEAIVKSGAVPHLVDLIGNPDREMRELTLFALGNIAAECCEYRDLCIAYGMAQKMTMMPDGHQFLCSTMTLMEARCTVWAASNLCRGKDPPVDLEKIAMLLPLFNEALYSNDTLIISDACRAFGRLLDAAPESSYEYILKPSTVECLVEHMGNSNSKISLAALLAVGNIVSGDDEQTQSVLNCTNALNHIHRLLLDGEQKTKREVCWVLSNIAAGTTSQIQTIFDAGIIPSLIQILKTETFQVRSEACWVIANAITGGNREHVSRIVREGALIPLSDMLTVMDCSVVVVVLKTLAEILECGEYCKVDGQNPYAVRLEELNVIDKLEFLMLSANTEIFFKACAIMEKYYLREDDEQDDTNNDNGVVRNHKLNHFNFS</sequence>
<dbReference type="InterPro" id="IPR024931">
    <property type="entry name" value="Importin_alpha"/>
</dbReference>
<keyword evidence="4 5" id="KW-0653">Protein transport</keyword>
<dbReference type="Pfam" id="PF01749">
    <property type="entry name" value="IBB"/>
    <property type="match status" value="1"/>
</dbReference>
<feature type="region of interest" description="Disordered" evidence="6">
    <location>
        <begin position="1"/>
        <end position="38"/>
    </location>
</feature>
<keyword evidence="9" id="KW-1185">Reference proteome</keyword>
<keyword evidence="3" id="KW-0677">Repeat</keyword>
<dbReference type="InterPro" id="IPR011989">
    <property type="entry name" value="ARM-like"/>
</dbReference>
<evidence type="ECO:0000256" key="4">
    <source>
        <dbReference type="ARBA" id="ARBA00022927"/>
    </source>
</evidence>
<feature type="compositionally biased region" description="Basic and acidic residues" evidence="6">
    <location>
        <begin position="15"/>
        <end position="30"/>
    </location>
</feature>
<proteinExistence type="inferred from homology"/>
<feature type="domain" description="IBB" evidence="7">
    <location>
        <begin position="10"/>
        <end position="73"/>
    </location>
</feature>
<dbReference type="InterPro" id="IPR002652">
    <property type="entry name" value="Importin-a_IBB"/>
</dbReference>
<evidence type="ECO:0000256" key="2">
    <source>
        <dbReference type="ARBA" id="ARBA00022448"/>
    </source>
</evidence>
<dbReference type="Gene3D" id="1.25.10.10">
    <property type="entry name" value="Leucine-rich Repeat Variant"/>
    <property type="match status" value="1"/>
</dbReference>
<dbReference type="InterPro" id="IPR032413">
    <property type="entry name" value="Arm_3"/>
</dbReference>
<dbReference type="OrthoDB" id="5870824at2759"/>
<evidence type="ECO:0000256" key="5">
    <source>
        <dbReference type="PIRNR" id="PIRNR005673"/>
    </source>
</evidence>